<dbReference type="EMBL" id="MU858211">
    <property type="protein sequence ID" value="KAK4209254.1"/>
    <property type="molecule type" value="Genomic_DNA"/>
</dbReference>
<accession>A0AAN6XYG7</accession>
<name>A0AAN6XYG7_9PEZI</name>
<feature type="chain" id="PRO_5043049826" description="Beta/gamma crystallin 'Greek key' domain-containing protein" evidence="1">
    <location>
        <begin position="21"/>
        <end position="161"/>
    </location>
</feature>
<sequence>MLTLKSVVTFAAMAVFSVTAAPAPGPSPNPNQTSTDFISAAEAIAIETRGVVEARDDIASVRVCKNHFFQGDCLTFGLRDGLCLGNMGTEWNDVISSYEVINRSEWYCVFYEHVSCQGASTDVQYDNTLHDGGGQWADRISSIKCWRWSPGNGGGCGAPFC</sequence>
<dbReference type="Proteomes" id="UP001301769">
    <property type="component" value="Unassembled WGS sequence"/>
</dbReference>
<dbReference type="AlphaFoldDB" id="A0AAN6XYG7"/>
<evidence type="ECO:0008006" key="4">
    <source>
        <dbReference type="Google" id="ProtNLM"/>
    </source>
</evidence>
<evidence type="ECO:0000313" key="3">
    <source>
        <dbReference type="Proteomes" id="UP001301769"/>
    </source>
</evidence>
<organism evidence="2 3">
    <name type="scientific">Rhypophila decipiens</name>
    <dbReference type="NCBI Taxonomy" id="261697"/>
    <lineage>
        <taxon>Eukaryota</taxon>
        <taxon>Fungi</taxon>
        <taxon>Dikarya</taxon>
        <taxon>Ascomycota</taxon>
        <taxon>Pezizomycotina</taxon>
        <taxon>Sordariomycetes</taxon>
        <taxon>Sordariomycetidae</taxon>
        <taxon>Sordariales</taxon>
        <taxon>Naviculisporaceae</taxon>
        <taxon>Rhypophila</taxon>
    </lineage>
</organism>
<keyword evidence="1" id="KW-0732">Signal</keyword>
<proteinExistence type="predicted"/>
<reference evidence="2" key="1">
    <citation type="journal article" date="2023" name="Mol. Phylogenet. Evol.">
        <title>Genome-scale phylogeny and comparative genomics of the fungal order Sordariales.</title>
        <authorList>
            <person name="Hensen N."/>
            <person name="Bonometti L."/>
            <person name="Westerberg I."/>
            <person name="Brannstrom I.O."/>
            <person name="Guillou S."/>
            <person name="Cros-Aarteil S."/>
            <person name="Calhoun S."/>
            <person name="Haridas S."/>
            <person name="Kuo A."/>
            <person name="Mondo S."/>
            <person name="Pangilinan J."/>
            <person name="Riley R."/>
            <person name="LaButti K."/>
            <person name="Andreopoulos B."/>
            <person name="Lipzen A."/>
            <person name="Chen C."/>
            <person name="Yan M."/>
            <person name="Daum C."/>
            <person name="Ng V."/>
            <person name="Clum A."/>
            <person name="Steindorff A."/>
            <person name="Ohm R.A."/>
            <person name="Martin F."/>
            <person name="Silar P."/>
            <person name="Natvig D.O."/>
            <person name="Lalanne C."/>
            <person name="Gautier V."/>
            <person name="Ament-Velasquez S.L."/>
            <person name="Kruys A."/>
            <person name="Hutchinson M.I."/>
            <person name="Powell A.J."/>
            <person name="Barry K."/>
            <person name="Miller A.N."/>
            <person name="Grigoriev I.V."/>
            <person name="Debuchy R."/>
            <person name="Gladieux P."/>
            <person name="Hiltunen Thoren M."/>
            <person name="Johannesson H."/>
        </authorList>
    </citation>
    <scope>NUCLEOTIDE SEQUENCE</scope>
    <source>
        <strain evidence="2">PSN293</strain>
    </source>
</reference>
<gene>
    <name evidence="2" type="ORF">QBC37DRAFT_486236</name>
</gene>
<comment type="caution">
    <text evidence="2">The sequence shown here is derived from an EMBL/GenBank/DDBJ whole genome shotgun (WGS) entry which is preliminary data.</text>
</comment>
<evidence type="ECO:0000313" key="2">
    <source>
        <dbReference type="EMBL" id="KAK4209254.1"/>
    </source>
</evidence>
<dbReference type="SUPFAM" id="SSF49695">
    <property type="entry name" value="gamma-Crystallin-like"/>
    <property type="match status" value="1"/>
</dbReference>
<keyword evidence="3" id="KW-1185">Reference proteome</keyword>
<protein>
    <recommendedName>
        <fullName evidence="4">Beta/gamma crystallin 'Greek key' domain-containing protein</fullName>
    </recommendedName>
</protein>
<dbReference type="InterPro" id="IPR011024">
    <property type="entry name" value="G_crystallin-like"/>
</dbReference>
<evidence type="ECO:0000256" key="1">
    <source>
        <dbReference type="SAM" id="SignalP"/>
    </source>
</evidence>
<dbReference type="Gene3D" id="2.60.20.10">
    <property type="entry name" value="Crystallins"/>
    <property type="match status" value="1"/>
</dbReference>
<reference evidence="2" key="2">
    <citation type="submission" date="2023-05" db="EMBL/GenBank/DDBJ databases">
        <authorList>
            <consortium name="Lawrence Berkeley National Laboratory"/>
            <person name="Steindorff A."/>
            <person name="Hensen N."/>
            <person name="Bonometti L."/>
            <person name="Westerberg I."/>
            <person name="Brannstrom I.O."/>
            <person name="Guillou S."/>
            <person name="Cros-Aarteil S."/>
            <person name="Calhoun S."/>
            <person name="Haridas S."/>
            <person name="Kuo A."/>
            <person name="Mondo S."/>
            <person name="Pangilinan J."/>
            <person name="Riley R."/>
            <person name="Labutti K."/>
            <person name="Andreopoulos B."/>
            <person name="Lipzen A."/>
            <person name="Chen C."/>
            <person name="Yanf M."/>
            <person name="Daum C."/>
            <person name="Ng V."/>
            <person name="Clum A."/>
            <person name="Ohm R."/>
            <person name="Martin F."/>
            <person name="Silar P."/>
            <person name="Natvig D."/>
            <person name="Lalanne C."/>
            <person name="Gautier V."/>
            <person name="Ament-Velasquez S.L."/>
            <person name="Kruys A."/>
            <person name="Hutchinson M.I."/>
            <person name="Powell A.J."/>
            <person name="Barry K."/>
            <person name="Miller A.N."/>
            <person name="Grigoriev I.V."/>
            <person name="Debuchy R."/>
            <person name="Gladieux P."/>
            <person name="Thoren M.H."/>
            <person name="Johannesson H."/>
        </authorList>
    </citation>
    <scope>NUCLEOTIDE SEQUENCE</scope>
    <source>
        <strain evidence="2">PSN293</strain>
    </source>
</reference>
<feature type="signal peptide" evidence="1">
    <location>
        <begin position="1"/>
        <end position="20"/>
    </location>
</feature>